<proteinExistence type="inferred from homology"/>
<sequence length="371" mass="38717">MNPNRLLGLFLELVRIESPSRREAAMAARCKRELADLGFEVRFDDSGTRTGSDSGNLIARLPGTVAGSIVLSAHMDTVEPCEGIVPVVKGDVVRSAGATVLSADDKAGVAAIFEAVRSIVEDGSPRPDIVVLLTTCEELSLLGASAFDAGELPAGAPCYVFDADGAPGTIILGAPCHYTLRAEYIGRAAHAGVEPEAGVSAIRMAAAAIDRMEIGRLDEATTANIGLIEGGREVNVVADRCVLAGECRSLRTERADEVRDAMTAALEQAAERFGGAVHVEWCVDYGAVLYDEDDPLVQDVVRAAHAAGLEPRVGYSGGGADANALASRGVRAVTLGIGMASFHSIDEHIAIADLEGTARLAEELVRQATGR</sequence>
<evidence type="ECO:0000256" key="6">
    <source>
        <dbReference type="PIRSR" id="PIRSR001123-2"/>
    </source>
</evidence>
<name>A0A2K2U9Y4_9ACTN</name>
<feature type="domain" description="Peptidase M20 dimerisation" evidence="7">
    <location>
        <begin position="183"/>
        <end position="271"/>
    </location>
</feature>
<dbReference type="PANTHER" id="PTHR42994">
    <property type="entry name" value="PEPTIDASE T"/>
    <property type="match status" value="1"/>
</dbReference>
<dbReference type="Pfam" id="PF01546">
    <property type="entry name" value="Peptidase_M20"/>
    <property type="match status" value="1"/>
</dbReference>
<protein>
    <submittedName>
        <fullName evidence="8">Peptidase</fullName>
    </submittedName>
</protein>
<keyword evidence="2 6" id="KW-0479">Metal-binding</keyword>
<evidence type="ECO:0000256" key="2">
    <source>
        <dbReference type="ARBA" id="ARBA00022723"/>
    </source>
</evidence>
<dbReference type="InterPro" id="IPR036264">
    <property type="entry name" value="Bact_exopeptidase_dim_dom"/>
</dbReference>
<dbReference type="PANTHER" id="PTHR42994:SF2">
    <property type="entry name" value="PEPTIDASE"/>
    <property type="match status" value="1"/>
</dbReference>
<evidence type="ECO:0000256" key="5">
    <source>
        <dbReference type="PIRNR" id="PIRNR001123"/>
    </source>
</evidence>
<accession>A0A2K2U9Y4</accession>
<dbReference type="InterPro" id="IPR010162">
    <property type="entry name" value="PepT-like"/>
</dbReference>
<keyword evidence="4" id="KW-0862">Zinc</keyword>
<dbReference type="GO" id="GO:0004177">
    <property type="term" value="F:aminopeptidase activity"/>
    <property type="evidence" value="ECO:0007669"/>
    <property type="project" value="UniProtKB-UniRule"/>
</dbReference>
<dbReference type="SUPFAM" id="SSF53187">
    <property type="entry name" value="Zn-dependent exopeptidases"/>
    <property type="match status" value="1"/>
</dbReference>
<evidence type="ECO:0000256" key="4">
    <source>
        <dbReference type="ARBA" id="ARBA00022833"/>
    </source>
</evidence>
<dbReference type="AlphaFoldDB" id="A0A2K2U9Y4"/>
<gene>
    <name evidence="8" type="ORF">C2L71_09895</name>
</gene>
<dbReference type="InterPro" id="IPR008007">
    <property type="entry name" value="Peptidase_M42"/>
</dbReference>
<dbReference type="Pfam" id="PF07687">
    <property type="entry name" value="M20_dimer"/>
    <property type="match status" value="1"/>
</dbReference>
<comment type="cofactor">
    <cofactor evidence="6">
        <name>a divalent metal cation</name>
        <dbReference type="ChEBI" id="CHEBI:60240"/>
    </cofactor>
    <text evidence="6">Binds 2 divalent metal cations per subunit.</text>
</comment>
<keyword evidence="9" id="KW-1185">Reference proteome</keyword>
<comment type="caution">
    <text evidence="8">The sequence shown here is derived from an EMBL/GenBank/DDBJ whole genome shotgun (WGS) entry which is preliminary data.</text>
</comment>
<evidence type="ECO:0000256" key="1">
    <source>
        <dbReference type="ARBA" id="ARBA00001947"/>
    </source>
</evidence>
<dbReference type="Proteomes" id="UP000236197">
    <property type="component" value="Unassembled WGS sequence"/>
</dbReference>
<comment type="cofactor">
    <cofactor evidence="1">
        <name>Zn(2+)</name>
        <dbReference type="ChEBI" id="CHEBI:29105"/>
    </cofactor>
</comment>
<dbReference type="SUPFAM" id="SSF55031">
    <property type="entry name" value="Bacterial exopeptidase dimerisation domain"/>
    <property type="match status" value="1"/>
</dbReference>
<dbReference type="InterPro" id="IPR011650">
    <property type="entry name" value="Peptidase_M20_dimer"/>
</dbReference>
<keyword evidence="3" id="KW-0378">Hydrolase</keyword>
<comment type="similarity">
    <text evidence="5">Belongs to the peptidase M42 family.</text>
</comment>
<evidence type="ECO:0000259" key="7">
    <source>
        <dbReference type="Pfam" id="PF07687"/>
    </source>
</evidence>
<dbReference type="InterPro" id="IPR002933">
    <property type="entry name" value="Peptidase_M20"/>
</dbReference>
<dbReference type="Gene3D" id="3.40.630.10">
    <property type="entry name" value="Zn peptidases"/>
    <property type="match status" value="1"/>
</dbReference>
<evidence type="ECO:0000256" key="3">
    <source>
        <dbReference type="ARBA" id="ARBA00022801"/>
    </source>
</evidence>
<dbReference type="NCBIfam" id="TIGR01883">
    <property type="entry name" value="PepT-like"/>
    <property type="match status" value="1"/>
</dbReference>
<dbReference type="PIRSF" id="PIRSF001123">
    <property type="entry name" value="PepA_GA"/>
    <property type="match status" value="1"/>
</dbReference>
<organism evidence="8 9">
    <name type="scientific">Enteroscipio rubneri</name>
    <dbReference type="NCBI Taxonomy" id="2070686"/>
    <lineage>
        <taxon>Bacteria</taxon>
        <taxon>Bacillati</taxon>
        <taxon>Actinomycetota</taxon>
        <taxon>Coriobacteriia</taxon>
        <taxon>Eggerthellales</taxon>
        <taxon>Eggerthellaceae</taxon>
        <taxon>Enteroscipio</taxon>
    </lineage>
</organism>
<feature type="binding site" evidence="6">
    <location>
        <position position="343"/>
    </location>
    <ligand>
        <name>Zn(2+)</name>
        <dbReference type="ChEBI" id="CHEBI:29105"/>
        <label>2</label>
    </ligand>
</feature>
<reference evidence="9" key="1">
    <citation type="submission" date="2018-01" db="EMBL/GenBank/DDBJ databases">
        <title>Rubneribacter badeniensis gen. nov., sp. nov., and Colonibacter rubneri, gen. nov., sp. nov., WGS of new members of the Eggerthellaceae.</title>
        <authorList>
            <person name="Danylec N."/>
            <person name="Stoll D.A."/>
            <person name="Doetsch A."/>
            <person name="Kulling S.E."/>
            <person name="Huch M."/>
        </authorList>
    </citation>
    <scope>NUCLEOTIDE SEQUENCE [LARGE SCALE GENOMIC DNA]</scope>
    <source>
        <strain evidence="9">ResAG-96</strain>
    </source>
</reference>
<dbReference type="RefSeq" id="WP_103265601.1">
    <property type="nucleotide sequence ID" value="NZ_CABMLE010000013.1"/>
</dbReference>
<evidence type="ECO:0000313" key="9">
    <source>
        <dbReference type="Proteomes" id="UP000236197"/>
    </source>
</evidence>
<evidence type="ECO:0000313" key="8">
    <source>
        <dbReference type="EMBL" id="PNV67094.1"/>
    </source>
</evidence>
<dbReference type="Gene3D" id="3.30.70.360">
    <property type="match status" value="1"/>
</dbReference>
<dbReference type="EMBL" id="PPEK01000013">
    <property type="protein sequence ID" value="PNV67094.1"/>
    <property type="molecule type" value="Genomic_DNA"/>
</dbReference>
<dbReference type="GO" id="GO:0046872">
    <property type="term" value="F:metal ion binding"/>
    <property type="evidence" value="ECO:0007669"/>
    <property type="project" value="UniProtKB-UniRule"/>
</dbReference>
<dbReference type="OrthoDB" id="9783294at2"/>